<keyword evidence="2" id="KW-0227">DNA damage</keyword>
<dbReference type="Proteomes" id="UP000510647">
    <property type="component" value="Chromosome 3"/>
</dbReference>
<dbReference type="Pfam" id="PF00730">
    <property type="entry name" value="HhH-GPD"/>
    <property type="match status" value="1"/>
</dbReference>
<sequence>MSRLKKVHKGIKRPLVDDDEELSSKLTVELPREFRDRHTVEFGLACDHILRIDPSLLETITRQDFPLFLKKDQPLQTLDHHYAKLASAIISQQISGAAARSIKAKLINKFGGEFPTPLQMHEQLTSPAGREMIRGCGLSGRKVEYLESLTEYFINNEEMIEKLFNSKGNDEEIVEQLTKNVKGIGRWTASMFLVSGLGSYDVFAVEDLGLARGCSNYLADKPTLVAKLTASRVAIKKSKIKHKKLNWKIYDEDVIELCAEQFAPYRTVLMFIFWRLASTNVDVLEKNETDFVTK</sequence>
<dbReference type="CDD" id="cd00056">
    <property type="entry name" value="ENDO3c"/>
    <property type="match status" value="1"/>
</dbReference>
<organism evidence="5 6">
    <name type="scientific">Torulaspora globosa</name>
    <dbReference type="NCBI Taxonomy" id="48254"/>
    <lineage>
        <taxon>Eukaryota</taxon>
        <taxon>Fungi</taxon>
        <taxon>Dikarya</taxon>
        <taxon>Ascomycota</taxon>
        <taxon>Saccharomycotina</taxon>
        <taxon>Saccharomycetes</taxon>
        <taxon>Saccharomycetales</taxon>
        <taxon>Saccharomycetaceae</taxon>
        <taxon>Torulaspora</taxon>
    </lineage>
</organism>
<evidence type="ECO:0000256" key="2">
    <source>
        <dbReference type="ARBA" id="ARBA00022763"/>
    </source>
</evidence>
<keyword evidence="6" id="KW-1185">Reference proteome</keyword>
<dbReference type="InterPro" id="IPR011257">
    <property type="entry name" value="DNA_glycosylase"/>
</dbReference>
<proteinExistence type="inferred from homology"/>
<dbReference type="SUPFAM" id="SSF48150">
    <property type="entry name" value="DNA-glycosylase"/>
    <property type="match status" value="1"/>
</dbReference>
<keyword evidence="3" id="KW-0234">DNA repair</keyword>
<dbReference type="GO" id="GO:0008725">
    <property type="term" value="F:DNA-3-methyladenine glycosylase activity"/>
    <property type="evidence" value="ECO:0007669"/>
    <property type="project" value="TreeGrafter"/>
</dbReference>
<dbReference type="Gene3D" id="1.10.1670.40">
    <property type="match status" value="1"/>
</dbReference>
<dbReference type="GO" id="GO:0032131">
    <property type="term" value="F:alkylated DNA binding"/>
    <property type="evidence" value="ECO:0007669"/>
    <property type="project" value="TreeGrafter"/>
</dbReference>
<evidence type="ECO:0000313" key="5">
    <source>
        <dbReference type="EMBL" id="QLQ79577.1"/>
    </source>
</evidence>
<dbReference type="AlphaFoldDB" id="A0A7H9HSB5"/>
<comment type="similarity">
    <text evidence="1">Belongs to the alkylbase DNA glycosidase AlkA family.</text>
</comment>
<dbReference type="GO" id="GO:0043916">
    <property type="term" value="F:DNA-7-methylguanine glycosylase activity"/>
    <property type="evidence" value="ECO:0007669"/>
    <property type="project" value="TreeGrafter"/>
</dbReference>
<dbReference type="PANTHER" id="PTHR43003:SF5">
    <property type="entry name" value="DNA-3-METHYLADENINE GLYCOSYLASE"/>
    <property type="match status" value="1"/>
</dbReference>
<dbReference type="OrthoDB" id="415889at2759"/>
<dbReference type="PANTHER" id="PTHR43003">
    <property type="entry name" value="DNA-3-METHYLADENINE GLYCOSYLASE"/>
    <property type="match status" value="1"/>
</dbReference>
<dbReference type="SMART" id="SM00478">
    <property type="entry name" value="ENDO3c"/>
    <property type="match status" value="1"/>
</dbReference>
<gene>
    <name evidence="5" type="ORF">HG537_0C02240</name>
</gene>
<name>A0A7H9HSB5_9SACH</name>
<dbReference type="EMBL" id="CP059269">
    <property type="protein sequence ID" value="QLQ79577.1"/>
    <property type="molecule type" value="Genomic_DNA"/>
</dbReference>
<evidence type="ECO:0000313" key="6">
    <source>
        <dbReference type="Proteomes" id="UP000510647"/>
    </source>
</evidence>
<dbReference type="PROSITE" id="PS00516">
    <property type="entry name" value="ALKYLBASE_DNA_GLYCOS"/>
    <property type="match status" value="1"/>
</dbReference>
<dbReference type="Gene3D" id="1.10.340.30">
    <property type="entry name" value="Hypothetical protein, domain 2"/>
    <property type="match status" value="1"/>
</dbReference>
<evidence type="ECO:0000256" key="1">
    <source>
        <dbReference type="ARBA" id="ARBA00010817"/>
    </source>
</evidence>
<dbReference type="GO" id="GO:0006307">
    <property type="term" value="P:DNA alkylation repair"/>
    <property type="evidence" value="ECO:0007669"/>
    <property type="project" value="TreeGrafter"/>
</dbReference>
<reference evidence="5 6" key="1">
    <citation type="submission" date="2020-06" db="EMBL/GenBank/DDBJ databases">
        <title>The yeast mating-type switching endonuclease HO is a domesticated member of an unorthodox homing genetic element family.</title>
        <authorList>
            <person name="Coughlan A.Y."/>
            <person name="Lombardi L."/>
            <person name="Braun-Galleani S."/>
            <person name="Martos A.R."/>
            <person name="Galeote V."/>
            <person name="Bigey F."/>
            <person name="Dequin S."/>
            <person name="Byrne K.P."/>
            <person name="Wolfe K.H."/>
        </authorList>
    </citation>
    <scope>NUCLEOTIDE SEQUENCE [LARGE SCALE GENOMIC DNA]</scope>
    <source>
        <strain evidence="5 6">CBS2947</strain>
    </source>
</reference>
<feature type="domain" description="HhH-GPD" evidence="4">
    <location>
        <begin position="90"/>
        <end position="245"/>
    </location>
</feature>
<dbReference type="GO" id="GO:0032993">
    <property type="term" value="C:protein-DNA complex"/>
    <property type="evidence" value="ECO:0007669"/>
    <property type="project" value="TreeGrafter"/>
</dbReference>
<evidence type="ECO:0000256" key="3">
    <source>
        <dbReference type="ARBA" id="ARBA00023204"/>
    </source>
</evidence>
<dbReference type="GO" id="GO:0005634">
    <property type="term" value="C:nucleus"/>
    <property type="evidence" value="ECO:0007669"/>
    <property type="project" value="TreeGrafter"/>
</dbReference>
<dbReference type="GO" id="GO:0006285">
    <property type="term" value="P:base-excision repair, AP site formation"/>
    <property type="evidence" value="ECO:0007669"/>
    <property type="project" value="UniProtKB-ARBA"/>
</dbReference>
<accession>A0A7H9HSB5</accession>
<dbReference type="InterPro" id="IPR051912">
    <property type="entry name" value="Alkylbase_DNA_Glycosylase/TA"/>
</dbReference>
<evidence type="ECO:0000259" key="4">
    <source>
        <dbReference type="SMART" id="SM00478"/>
    </source>
</evidence>
<dbReference type="InterPro" id="IPR000035">
    <property type="entry name" value="Alkylbase_DNA_glycsylse_CS"/>
</dbReference>
<protein>
    <recommendedName>
        <fullName evidence="4">HhH-GPD domain-containing protein</fullName>
    </recommendedName>
</protein>
<dbReference type="InterPro" id="IPR003265">
    <property type="entry name" value="HhH-GPD_domain"/>
</dbReference>